<proteinExistence type="predicted"/>
<dbReference type="STRING" id="145388.A0A0D2LJH8"/>
<dbReference type="InterPro" id="IPR042113">
    <property type="entry name" value="P_AcTrfase_dom1"/>
</dbReference>
<organism evidence="4 5">
    <name type="scientific">Monoraphidium neglectum</name>
    <dbReference type="NCBI Taxonomy" id="145388"/>
    <lineage>
        <taxon>Eukaryota</taxon>
        <taxon>Viridiplantae</taxon>
        <taxon>Chlorophyta</taxon>
        <taxon>core chlorophytes</taxon>
        <taxon>Chlorophyceae</taxon>
        <taxon>CS clade</taxon>
        <taxon>Sphaeropleales</taxon>
        <taxon>Selenastraceae</taxon>
        <taxon>Monoraphidium</taxon>
    </lineage>
</organism>
<keyword evidence="1 4" id="KW-0808">Transferase</keyword>
<reference evidence="4 5" key="1">
    <citation type="journal article" date="2013" name="BMC Genomics">
        <title>Reconstruction of the lipid metabolism for the microalga Monoraphidium neglectum from its genome sequence reveals characteristics suitable for biofuel production.</title>
        <authorList>
            <person name="Bogen C."/>
            <person name="Al-Dilaimi A."/>
            <person name="Albersmeier A."/>
            <person name="Wichmann J."/>
            <person name="Grundmann M."/>
            <person name="Rupp O."/>
            <person name="Lauersen K.J."/>
            <person name="Blifernez-Klassen O."/>
            <person name="Kalinowski J."/>
            <person name="Goesmann A."/>
            <person name="Mussgnug J.H."/>
            <person name="Kruse O."/>
        </authorList>
    </citation>
    <scope>NUCLEOTIDE SEQUENCE [LARGE SCALE GENOMIC DNA]</scope>
    <source>
        <strain evidence="4 5">SAG 48.87</strain>
    </source>
</reference>
<dbReference type="GO" id="GO:0008959">
    <property type="term" value="F:phosphate acetyltransferase activity"/>
    <property type="evidence" value="ECO:0007669"/>
    <property type="project" value="UniProtKB-EC"/>
</dbReference>
<dbReference type="AlphaFoldDB" id="A0A0D2LJH8"/>
<gene>
    <name evidence="4" type="ORF">MNEG_15834</name>
</gene>
<name>A0A0D2LJH8_9CHLO</name>
<keyword evidence="5" id="KW-1185">Reference proteome</keyword>
<dbReference type="Gene3D" id="3.40.50.10950">
    <property type="match status" value="1"/>
</dbReference>
<dbReference type="PANTHER" id="PTHR43356:SF3">
    <property type="entry name" value="PHOSPHATE ACETYLTRANSFERASE"/>
    <property type="match status" value="1"/>
</dbReference>
<evidence type="ECO:0000256" key="2">
    <source>
        <dbReference type="ARBA" id="ARBA00023315"/>
    </source>
</evidence>
<dbReference type="SUPFAM" id="SSF53659">
    <property type="entry name" value="Isocitrate/Isopropylmalate dehydrogenase-like"/>
    <property type="match status" value="1"/>
</dbReference>
<feature type="domain" description="Phosphate acetyl/butaryl transferase" evidence="3">
    <location>
        <begin position="31"/>
        <end position="168"/>
    </location>
</feature>
<dbReference type="KEGG" id="mng:MNEG_15834"/>
<dbReference type="EC" id="2.3.1.8" evidence="4"/>
<dbReference type="EMBL" id="KK105929">
    <property type="protein sequence ID" value="KIY92129.1"/>
    <property type="molecule type" value="Genomic_DNA"/>
</dbReference>
<keyword evidence="2 4" id="KW-0012">Acyltransferase</keyword>
<dbReference type="PANTHER" id="PTHR43356">
    <property type="entry name" value="PHOSPHATE ACETYLTRANSFERASE"/>
    <property type="match status" value="1"/>
</dbReference>
<sequence length="168" mass="17766">MLFDSHVDANTLVQNLEASELLDAGRVTPKMFSYQIKSMCLRNPQTIVLPEATDSRVLLAADAVTSRGLAKVVLLGDPATVENEARKAGADISGCAIVDPQNAANLDKYVDALVEARRKKGISREAAMDQVKGDCNAFGVMMVATGDADGMVSGAMHTTAATIRPAMQ</sequence>
<protein>
    <submittedName>
        <fullName evidence="4">Phosphate acetyltransferase</fullName>
        <ecNumber evidence="4">2.3.1.8</ecNumber>
    </submittedName>
</protein>
<evidence type="ECO:0000259" key="3">
    <source>
        <dbReference type="Pfam" id="PF01515"/>
    </source>
</evidence>
<evidence type="ECO:0000256" key="1">
    <source>
        <dbReference type="ARBA" id="ARBA00022679"/>
    </source>
</evidence>
<dbReference type="InterPro" id="IPR050500">
    <property type="entry name" value="Phos_Acetyltrans/Butyryltrans"/>
</dbReference>
<dbReference type="InterPro" id="IPR002505">
    <property type="entry name" value="PTA_PTB"/>
</dbReference>
<dbReference type="GeneID" id="25733534"/>
<evidence type="ECO:0000313" key="4">
    <source>
        <dbReference type="EMBL" id="KIY92129.1"/>
    </source>
</evidence>
<dbReference type="OrthoDB" id="2013649at2759"/>
<accession>A0A0D2LJH8</accession>
<dbReference type="Proteomes" id="UP000054498">
    <property type="component" value="Unassembled WGS sequence"/>
</dbReference>
<feature type="non-terminal residue" evidence="4">
    <location>
        <position position="168"/>
    </location>
</feature>
<evidence type="ECO:0000313" key="5">
    <source>
        <dbReference type="Proteomes" id="UP000054498"/>
    </source>
</evidence>
<dbReference type="RefSeq" id="XP_013891149.1">
    <property type="nucleotide sequence ID" value="XM_014035695.1"/>
</dbReference>
<dbReference type="Pfam" id="PF01515">
    <property type="entry name" value="PTA_PTB"/>
    <property type="match status" value="1"/>
</dbReference>